<dbReference type="Pfam" id="PF12833">
    <property type="entry name" value="HTH_18"/>
    <property type="match status" value="1"/>
</dbReference>
<keyword evidence="6" id="KW-1185">Reference proteome</keyword>
<dbReference type="Gene3D" id="1.10.10.60">
    <property type="entry name" value="Homeodomain-like"/>
    <property type="match status" value="2"/>
</dbReference>
<evidence type="ECO:0000256" key="3">
    <source>
        <dbReference type="ARBA" id="ARBA00023163"/>
    </source>
</evidence>
<dbReference type="InterPro" id="IPR051353">
    <property type="entry name" value="Tobamovirus_resist_UPF0261"/>
</dbReference>
<protein>
    <submittedName>
        <fullName evidence="5">Phosphoenolpyruvate hydrolase family protein</fullName>
    </submittedName>
</protein>
<dbReference type="AlphaFoldDB" id="A0A949JWN8"/>
<dbReference type="Proteomes" id="UP000712157">
    <property type="component" value="Unassembled WGS sequence"/>
</dbReference>
<dbReference type="InterPro" id="IPR013785">
    <property type="entry name" value="Aldolase_TIM"/>
</dbReference>
<sequence>MPDREKILKQLHAQIHVNGHIIGVATGSGMTSKYTVLGGADLILALSAGRFRQMGRSSLCCFLCYGNSNDIVMEFATRELLPVIPDTPVIFGINASDPAVHLYEYISKIKALGFAGINNFPTVGLIDGQFREALEEEQVTYDREVEAIRIARFLDLLTIAYVFDEEQAKKMLDAGADIICAHLGLTTGGLLGPKKVVSLEKSAMLARRIFDVCKGRTDVIKVVYGGPIKTPIDMQYFYETTECQGFIGGSSFERIPAEKAILNVTRAYKTSGSLDEDNVVYKVLMGNGRNYDYINYVKQFIQENYRSQIHLGDLAMAAHISPSYLSTLFKKEEGRSFSEYLVRFRMDRAAEFMEDTGIPFVEVANMVGYTDYAQFCKMFKKYKGVSPTEFRKSNINT</sequence>
<organism evidence="5 6">
    <name type="scientific">Diplocloster agilis</name>
    <dbReference type="NCBI Taxonomy" id="2850323"/>
    <lineage>
        <taxon>Bacteria</taxon>
        <taxon>Bacillati</taxon>
        <taxon>Bacillota</taxon>
        <taxon>Clostridia</taxon>
        <taxon>Lachnospirales</taxon>
        <taxon>Lachnospiraceae</taxon>
        <taxon>Diplocloster</taxon>
    </lineage>
</organism>
<dbReference type="PROSITE" id="PS01124">
    <property type="entry name" value="HTH_ARAC_FAMILY_2"/>
    <property type="match status" value="1"/>
</dbReference>
<reference evidence="5" key="1">
    <citation type="submission" date="2021-06" db="EMBL/GenBank/DDBJ databases">
        <title>Description of novel taxa of the family Lachnospiraceae.</title>
        <authorList>
            <person name="Chaplin A.V."/>
            <person name="Sokolova S.R."/>
            <person name="Pikina A.P."/>
            <person name="Korzhanova M."/>
            <person name="Belova V."/>
            <person name="Korostin D."/>
            <person name="Efimov B.A."/>
        </authorList>
    </citation>
    <scope>NUCLEOTIDE SEQUENCE</scope>
    <source>
        <strain evidence="5">ASD5720</strain>
    </source>
</reference>
<evidence type="ECO:0000256" key="2">
    <source>
        <dbReference type="ARBA" id="ARBA00023125"/>
    </source>
</evidence>
<dbReference type="SUPFAM" id="SSF46689">
    <property type="entry name" value="Homeodomain-like"/>
    <property type="match status" value="2"/>
</dbReference>
<accession>A0A949JWN8</accession>
<dbReference type="Gene3D" id="3.20.20.70">
    <property type="entry name" value="Aldolase class I"/>
    <property type="match status" value="1"/>
</dbReference>
<proteinExistence type="predicted"/>
<dbReference type="PANTHER" id="PTHR31862">
    <property type="entry name" value="UPF0261 DOMAIN PROTEIN (AFU_ORTHOLOGUE AFUA_1G10120)"/>
    <property type="match status" value="1"/>
</dbReference>
<evidence type="ECO:0000256" key="1">
    <source>
        <dbReference type="ARBA" id="ARBA00023015"/>
    </source>
</evidence>
<keyword evidence="1" id="KW-0805">Transcription regulation</keyword>
<dbReference type="InterPro" id="IPR009057">
    <property type="entry name" value="Homeodomain-like_sf"/>
</dbReference>
<comment type="caution">
    <text evidence="5">The sequence shown here is derived from an EMBL/GenBank/DDBJ whole genome shotgun (WGS) entry which is preliminary data.</text>
</comment>
<dbReference type="InterPro" id="IPR018060">
    <property type="entry name" value="HTH_AraC"/>
</dbReference>
<dbReference type="RefSeq" id="WP_238720542.1">
    <property type="nucleotide sequence ID" value="NZ_JAHQCW010000003.1"/>
</dbReference>
<evidence type="ECO:0000313" key="6">
    <source>
        <dbReference type="Proteomes" id="UP000712157"/>
    </source>
</evidence>
<dbReference type="SUPFAM" id="SSF51621">
    <property type="entry name" value="Phosphoenolpyruvate/pyruvate domain"/>
    <property type="match status" value="1"/>
</dbReference>
<keyword evidence="5" id="KW-0378">Hydrolase</keyword>
<dbReference type="InterPro" id="IPR015813">
    <property type="entry name" value="Pyrv/PenolPyrv_kinase-like_dom"/>
</dbReference>
<dbReference type="EMBL" id="JAHQCW010000003">
    <property type="protein sequence ID" value="MBU9735446.1"/>
    <property type="molecule type" value="Genomic_DNA"/>
</dbReference>
<evidence type="ECO:0000313" key="5">
    <source>
        <dbReference type="EMBL" id="MBU9735446.1"/>
    </source>
</evidence>
<dbReference type="InterPro" id="IPR009215">
    <property type="entry name" value="TIM-br_IGPS-like"/>
</dbReference>
<feature type="domain" description="HTH araC/xylS-type" evidence="4">
    <location>
        <begin position="295"/>
        <end position="393"/>
    </location>
</feature>
<dbReference type="GO" id="GO:0003700">
    <property type="term" value="F:DNA-binding transcription factor activity"/>
    <property type="evidence" value="ECO:0007669"/>
    <property type="project" value="InterPro"/>
</dbReference>
<dbReference type="PRINTS" id="PR00032">
    <property type="entry name" value="HTHARAC"/>
</dbReference>
<dbReference type="SMART" id="SM00342">
    <property type="entry name" value="HTH_ARAC"/>
    <property type="match status" value="1"/>
</dbReference>
<gene>
    <name evidence="5" type="ORF">KTH89_02790</name>
</gene>
<dbReference type="InterPro" id="IPR018062">
    <property type="entry name" value="HTH_AraC-typ_CS"/>
</dbReference>
<keyword evidence="2" id="KW-0238">DNA-binding</keyword>
<dbReference type="GO" id="GO:0043565">
    <property type="term" value="F:sequence-specific DNA binding"/>
    <property type="evidence" value="ECO:0007669"/>
    <property type="project" value="InterPro"/>
</dbReference>
<name>A0A949JWN8_9FIRM</name>
<dbReference type="GO" id="GO:0016787">
    <property type="term" value="F:hydrolase activity"/>
    <property type="evidence" value="ECO:0007669"/>
    <property type="project" value="UniProtKB-KW"/>
</dbReference>
<dbReference type="PANTHER" id="PTHR31862:SF1">
    <property type="entry name" value="UPF0261 DOMAIN PROTEIN (AFU_ORTHOLOGUE AFUA_1G10120)"/>
    <property type="match status" value="1"/>
</dbReference>
<keyword evidence="3" id="KW-0804">Transcription</keyword>
<evidence type="ECO:0000259" key="4">
    <source>
        <dbReference type="PROSITE" id="PS01124"/>
    </source>
</evidence>
<dbReference type="Pfam" id="PF09370">
    <property type="entry name" value="PEP_hydrolase"/>
    <property type="match status" value="1"/>
</dbReference>
<dbReference type="PROSITE" id="PS00041">
    <property type="entry name" value="HTH_ARAC_FAMILY_1"/>
    <property type="match status" value="1"/>
</dbReference>
<dbReference type="InterPro" id="IPR020449">
    <property type="entry name" value="Tscrpt_reg_AraC-type_HTH"/>
</dbReference>